<dbReference type="AlphaFoldDB" id="A0A0R2B5T9"/>
<dbReference type="Proteomes" id="UP000051845">
    <property type="component" value="Unassembled WGS sequence"/>
</dbReference>
<name>A0A0R2B5T9_SECCO</name>
<dbReference type="EMBL" id="AYYR01000073">
    <property type="protein sequence ID" value="KRM74719.1"/>
    <property type="molecule type" value="Genomic_DNA"/>
</dbReference>
<sequence>MNKMIIKSLALGALTLGVGFTTQQVSASASYRTVKTKSYASTTPAYHAKNATKSVYLWNSTLTKKQHNLKNYPKTTWYVQKSVKLTNGKKTGIFYYVKNKSNSASGYVWRNYLTKGKFTATSGKSTTTDPTVATSNNSLTFKYVNADSGATVASTSWVVPSKLLKSGASLSEGTSMKSALKDITSVLSAATADTPSGYYITDTTYPDVVTSKVGETLTFHVLPLLSQN</sequence>
<organism evidence="1 2">
    <name type="scientific">Secundilactobacillus collinoides DSM 20515 = JCM 1123</name>
    <dbReference type="NCBI Taxonomy" id="1423733"/>
    <lineage>
        <taxon>Bacteria</taxon>
        <taxon>Bacillati</taxon>
        <taxon>Bacillota</taxon>
        <taxon>Bacilli</taxon>
        <taxon>Lactobacillales</taxon>
        <taxon>Lactobacillaceae</taxon>
        <taxon>Secundilactobacillus</taxon>
    </lineage>
</organism>
<protein>
    <recommendedName>
        <fullName evidence="3">D-alanyl-D-alanine carboxypeptidase</fullName>
    </recommendedName>
</protein>
<dbReference type="PATRIC" id="fig|1423733.4.peg.3334"/>
<evidence type="ECO:0000313" key="1">
    <source>
        <dbReference type="EMBL" id="KRM74719.1"/>
    </source>
</evidence>
<evidence type="ECO:0008006" key="3">
    <source>
        <dbReference type="Google" id="ProtNLM"/>
    </source>
</evidence>
<accession>A0A0R2B5T9</accession>
<reference evidence="1 2" key="1">
    <citation type="journal article" date="2015" name="Genome Announc.">
        <title>Expanding the biotechnology potential of lactobacilli through comparative genomics of 213 strains and associated genera.</title>
        <authorList>
            <person name="Sun Z."/>
            <person name="Harris H.M."/>
            <person name="McCann A."/>
            <person name="Guo C."/>
            <person name="Argimon S."/>
            <person name="Zhang W."/>
            <person name="Yang X."/>
            <person name="Jeffery I.B."/>
            <person name="Cooney J.C."/>
            <person name="Kagawa T.F."/>
            <person name="Liu W."/>
            <person name="Song Y."/>
            <person name="Salvetti E."/>
            <person name="Wrobel A."/>
            <person name="Rasinkangas P."/>
            <person name="Parkhill J."/>
            <person name="Rea M.C."/>
            <person name="O'Sullivan O."/>
            <person name="Ritari J."/>
            <person name="Douillard F.P."/>
            <person name="Paul Ross R."/>
            <person name="Yang R."/>
            <person name="Briner A.E."/>
            <person name="Felis G.E."/>
            <person name="de Vos W.M."/>
            <person name="Barrangou R."/>
            <person name="Klaenhammer T.R."/>
            <person name="Caufield P.W."/>
            <person name="Cui Y."/>
            <person name="Zhang H."/>
            <person name="O'Toole P.W."/>
        </authorList>
    </citation>
    <scope>NUCLEOTIDE SEQUENCE [LARGE SCALE GENOMIC DNA]</scope>
    <source>
        <strain evidence="1 2">DSM 20515</strain>
    </source>
</reference>
<comment type="caution">
    <text evidence="1">The sequence shown here is derived from an EMBL/GenBank/DDBJ whole genome shotgun (WGS) entry which is preliminary data.</text>
</comment>
<dbReference type="RefSeq" id="WP_054762920.1">
    <property type="nucleotide sequence ID" value="NZ_AYYR01000073.1"/>
</dbReference>
<proteinExistence type="predicted"/>
<gene>
    <name evidence="1" type="ORF">FC82_GL003210</name>
</gene>
<evidence type="ECO:0000313" key="2">
    <source>
        <dbReference type="Proteomes" id="UP000051845"/>
    </source>
</evidence>